<gene>
    <name evidence="1" type="ORF">ERX35_000950</name>
</gene>
<dbReference type="RefSeq" id="WP_149458032.1">
    <property type="nucleotide sequence ID" value="NZ_SCWC02000001.1"/>
</dbReference>
<keyword evidence="2" id="KW-1185">Reference proteome</keyword>
<proteinExistence type="predicted"/>
<evidence type="ECO:0000313" key="1">
    <source>
        <dbReference type="EMBL" id="KAA1042480.1"/>
    </source>
</evidence>
<sequence>MLNIPTNAFQLLDHSATHYDYNRCERENRPVAHITRQQGGYQYMEIDFITCDWCISPVGQAMLQTFMNHEVVNMLKRGLEPKENQTNIGQMICTFRSDMQGIEHIIKEMNRVCQIPNYWQQYRLDGRNQEITRDDTVYTRTVNMKHYRKMKRKQGIRA</sequence>
<reference evidence="1 2" key="1">
    <citation type="submission" date="2019-09" db="EMBL/GenBank/DDBJ databases">
        <authorList>
            <person name="Mazhar S."/>
            <person name="Altermann E."/>
            <person name="Hill C."/>
            <person name="Mcauliffe O."/>
        </authorList>
    </citation>
    <scope>NUCLEOTIDE SEQUENCE [LARGE SCALE GENOMIC DNA]</scope>
    <source>
        <strain evidence="1 2">ATCC 51831</strain>
    </source>
</reference>
<name>A0ABQ6RBA6_9STAP</name>
<protein>
    <submittedName>
        <fullName evidence="1">Uncharacterized protein</fullName>
    </submittedName>
</protein>
<evidence type="ECO:0000313" key="2">
    <source>
        <dbReference type="Proteomes" id="UP000295735"/>
    </source>
</evidence>
<organism evidence="1 2">
    <name type="scientific">Macrococcus equipercicus</name>
    <dbReference type="NCBI Taxonomy" id="69967"/>
    <lineage>
        <taxon>Bacteria</taxon>
        <taxon>Bacillati</taxon>
        <taxon>Bacillota</taxon>
        <taxon>Bacilli</taxon>
        <taxon>Bacillales</taxon>
        <taxon>Staphylococcaceae</taxon>
        <taxon>Macrococcus</taxon>
    </lineage>
</organism>
<dbReference type="EMBL" id="SCWC02000001">
    <property type="protein sequence ID" value="KAA1042480.1"/>
    <property type="molecule type" value="Genomic_DNA"/>
</dbReference>
<comment type="caution">
    <text evidence="1">The sequence shown here is derived from an EMBL/GenBank/DDBJ whole genome shotgun (WGS) entry which is preliminary data.</text>
</comment>
<dbReference type="Proteomes" id="UP000295735">
    <property type="component" value="Unassembled WGS sequence"/>
</dbReference>
<accession>A0ABQ6RBA6</accession>